<feature type="non-terminal residue" evidence="1">
    <location>
        <position position="55"/>
    </location>
</feature>
<dbReference type="EMBL" id="JYDR01006612">
    <property type="protein sequence ID" value="KRY24761.1"/>
    <property type="molecule type" value="Genomic_DNA"/>
</dbReference>
<dbReference type="AlphaFoldDB" id="A0A0V1AJZ9"/>
<comment type="caution">
    <text evidence="1">The sequence shown here is derived from an EMBL/GenBank/DDBJ whole genome shotgun (WGS) entry which is preliminary data.</text>
</comment>
<protein>
    <submittedName>
        <fullName evidence="1">Uncharacterized protein</fullName>
    </submittedName>
</protein>
<proteinExistence type="predicted"/>
<gene>
    <name evidence="1" type="ORF">T4A_11350</name>
</gene>
<name>A0A0V1AJZ9_TRIPS</name>
<evidence type="ECO:0000313" key="1">
    <source>
        <dbReference type="EMBL" id="KRY24761.1"/>
    </source>
</evidence>
<organism evidence="1">
    <name type="scientific">Trichinella pseudospiralis</name>
    <name type="common">Parasitic roundworm</name>
    <dbReference type="NCBI Taxonomy" id="6337"/>
    <lineage>
        <taxon>Eukaryota</taxon>
        <taxon>Metazoa</taxon>
        <taxon>Ecdysozoa</taxon>
        <taxon>Nematoda</taxon>
        <taxon>Enoplea</taxon>
        <taxon>Dorylaimia</taxon>
        <taxon>Trichinellida</taxon>
        <taxon>Trichinellidae</taxon>
        <taxon>Trichinella</taxon>
    </lineage>
</organism>
<sequence length="55" mass="6174">MRWSGRAFPARAIRYRKDYASTQDALVSLSGCLDPGSQTASNSCFRVLCEEIERC</sequence>
<reference evidence="1" key="1">
    <citation type="submission" date="2015-01" db="EMBL/GenBank/DDBJ databases">
        <title>Evolution of Trichinella species and genotypes.</title>
        <authorList>
            <person name="Korhonen P.K."/>
            <person name="Edoardo P."/>
            <person name="Giuseppe L.R."/>
            <person name="Gasser R.B."/>
        </authorList>
    </citation>
    <scope>NUCLEOTIDE SEQUENCE [LARGE SCALE GENOMIC DNA]</scope>
    <source>
        <strain evidence="1">ISS13</strain>
    </source>
</reference>
<dbReference type="Proteomes" id="UP000054632">
    <property type="component" value="Unassembled WGS sequence"/>
</dbReference>
<accession>A0A0V1AJZ9</accession>